<proteinExistence type="predicted"/>
<evidence type="ECO:0008006" key="3">
    <source>
        <dbReference type="Google" id="ProtNLM"/>
    </source>
</evidence>
<organism evidence="1 2">
    <name type="scientific">Brevibacterium rongguiense</name>
    <dbReference type="NCBI Taxonomy" id="2695267"/>
    <lineage>
        <taxon>Bacteria</taxon>
        <taxon>Bacillati</taxon>
        <taxon>Actinomycetota</taxon>
        <taxon>Actinomycetes</taxon>
        <taxon>Micrococcales</taxon>
        <taxon>Brevibacteriaceae</taxon>
        <taxon>Brevibacterium</taxon>
    </lineage>
</organism>
<sequence>MTEQQQIDAIRTALRAIPSEYFSAWPGGWPEELGTALVEAVYSIQATYNAKDPKRGVAGRLRTFRTDHPEARNDLGALTTIGEERIREIMGDTKVSRGRKYKSVAVLEAAENLRSLSPAVNAADDFRKADPNEVQRAYTSVNGLGWVTFDYLGMLLGRPGVKSDVMINRFVNEALAAEDLPGVSREQSKALLTAVQEQDAPAENLTFLDHAIWLHEQDRAADQNLDEELQAPA</sequence>
<gene>
    <name evidence="1" type="ORF">GSY69_10225</name>
</gene>
<accession>A0A6N9H8G3</accession>
<dbReference type="Proteomes" id="UP000469215">
    <property type="component" value="Unassembled WGS sequence"/>
</dbReference>
<evidence type="ECO:0000313" key="2">
    <source>
        <dbReference type="Proteomes" id="UP000469215"/>
    </source>
</evidence>
<dbReference type="RefSeq" id="WP_160953750.1">
    <property type="nucleotide sequence ID" value="NZ_WWEQ01000047.1"/>
</dbReference>
<comment type="caution">
    <text evidence="1">The sequence shown here is derived from an EMBL/GenBank/DDBJ whole genome shotgun (WGS) entry which is preliminary data.</text>
</comment>
<protein>
    <recommendedName>
        <fullName evidence="3">HhH-GPD domain-containing protein</fullName>
    </recommendedName>
</protein>
<dbReference type="EMBL" id="WWEQ01000047">
    <property type="protein sequence ID" value="MYM20330.1"/>
    <property type="molecule type" value="Genomic_DNA"/>
</dbReference>
<reference evidence="1 2" key="1">
    <citation type="submission" date="2020-01" db="EMBL/GenBank/DDBJ databases">
        <authorList>
            <person name="Deng T."/>
        </authorList>
    </citation>
    <scope>NUCLEOTIDE SEQUENCE [LARGE SCALE GENOMIC DNA]</scope>
    <source>
        <strain evidence="1 2">5221</strain>
    </source>
</reference>
<name>A0A6N9H8G3_9MICO</name>
<keyword evidence="2" id="KW-1185">Reference proteome</keyword>
<dbReference type="AlphaFoldDB" id="A0A6N9H8G3"/>
<evidence type="ECO:0000313" key="1">
    <source>
        <dbReference type="EMBL" id="MYM20330.1"/>
    </source>
</evidence>